<reference evidence="5" key="1">
    <citation type="journal article" date="2019" name="Int. J. Syst. Evol. Microbiol.">
        <title>The Global Catalogue of Microorganisms (GCM) 10K type strain sequencing project: providing services to taxonomists for standard genome sequencing and annotation.</title>
        <authorList>
            <consortium name="The Broad Institute Genomics Platform"/>
            <consortium name="The Broad Institute Genome Sequencing Center for Infectious Disease"/>
            <person name="Wu L."/>
            <person name="Ma J."/>
        </authorList>
    </citation>
    <scope>NUCLEOTIDE SEQUENCE [LARGE SCALE GENOMIC DNA]</scope>
    <source>
        <strain evidence="5">CGMCC 4.1437</strain>
    </source>
</reference>
<feature type="transmembrane region" description="Helical" evidence="2">
    <location>
        <begin position="116"/>
        <end position="134"/>
    </location>
</feature>
<name>A0ABW0X209_9ACTN</name>
<proteinExistence type="predicted"/>
<feature type="transmembrane region" description="Helical" evidence="2">
    <location>
        <begin position="36"/>
        <end position="55"/>
    </location>
</feature>
<keyword evidence="4" id="KW-0808">Transferase</keyword>
<sequence>MATDRLLAQPGPRPAGGSGARTTQPSASRLPSLTGLRFPAALAVFAYHAALPIPTLRFFADDSTEFRFVDLADQAGGLGVAFFFVLSGFVLTWSARPGDTATGFWRRRLVKIVPNYVVAWALAMVLFAGAYTPARTAVLNLLMVQVWIPDFNTYFSVDPPSWSLGAELVFYLSFPLLHRALRRIRPERLLYWIGGTVAAIVATPALAYLVLPDTPGVAGGYESSVVQYWFAYVLPPVRLLDFALGILVALAVRSGRWRDIGMVWSGLLLVAGYVATRWVPYLYAQRATTVVPIALLVAAAAIADRDGRFTIFRNRAMTWLGEISFAFYLLHFIVLTELRDLLGTRMYSTPEGIGLLLLAIGITVLLSWVLYRLVEDPITKRFSSPRRRPAAATTARPTP</sequence>
<feature type="domain" description="Acyltransferase 3" evidence="3">
    <location>
        <begin position="32"/>
        <end position="372"/>
    </location>
</feature>
<evidence type="ECO:0000259" key="3">
    <source>
        <dbReference type="Pfam" id="PF01757"/>
    </source>
</evidence>
<evidence type="ECO:0000256" key="2">
    <source>
        <dbReference type="SAM" id="Phobius"/>
    </source>
</evidence>
<comment type="caution">
    <text evidence="4">The sequence shown here is derived from an EMBL/GenBank/DDBJ whole genome shotgun (WGS) entry which is preliminary data.</text>
</comment>
<dbReference type="EMBL" id="JBHSOF010000007">
    <property type="protein sequence ID" value="MFC5663004.1"/>
    <property type="molecule type" value="Genomic_DNA"/>
</dbReference>
<feature type="transmembrane region" description="Helical" evidence="2">
    <location>
        <begin position="262"/>
        <end position="281"/>
    </location>
</feature>
<dbReference type="Proteomes" id="UP001595975">
    <property type="component" value="Unassembled WGS sequence"/>
</dbReference>
<evidence type="ECO:0000313" key="5">
    <source>
        <dbReference type="Proteomes" id="UP001595975"/>
    </source>
</evidence>
<accession>A0ABW0X209</accession>
<feature type="transmembrane region" description="Helical" evidence="2">
    <location>
        <begin position="229"/>
        <end position="250"/>
    </location>
</feature>
<dbReference type="InterPro" id="IPR002656">
    <property type="entry name" value="Acyl_transf_3_dom"/>
</dbReference>
<keyword evidence="2" id="KW-1133">Transmembrane helix</keyword>
<organism evidence="4 5">
    <name type="scientific">Kitasatospora misakiensis</name>
    <dbReference type="NCBI Taxonomy" id="67330"/>
    <lineage>
        <taxon>Bacteria</taxon>
        <taxon>Bacillati</taxon>
        <taxon>Actinomycetota</taxon>
        <taxon>Actinomycetes</taxon>
        <taxon>Kitasatosporales</taxon>
        <taxon>Streptomycetaceae</taxon>
        <taxon>Kitasatospora</taxon>
    </lineage>
</organism>
<gene>
    <name evidence="4" type="ORF">ACFP3U_08400</name>
</gene>
<feature type="transmembrane region" description="Helical" evidence="2">
    <location>
        <begin position="160"/>
        <end position="177"/>
    </location>
</feature>
<dbReference type="Pfam" id="PF01757">
    <property type="entry name" value="Acyl_transf_3"/>
    <property type="match status" value="1"/>
</dbReference>
<feature type="region of interest" description="Disordered" evidence="1">
    <location>
        <begin position="1"/>
        <end position="28"/>
    </location>
</feature>
<keyword evidence="2" id="KW-0812">Transmembrane</keyword>
<feature type="transmembrane region" description="Helical" evidence="2">
    <location>
        <begin position="75"/>
        <end position="95"/>
    </location>
</feature>
<keyword evidence="5" id="KW-1185">Reference proteome</keyword>
<dbReference type="InterPro" id="IPR050879">
    <property type="entry name" value="Acyltransferase_3"/>
</dbReference>
<dbReference type="EC" id="2.3.-.-" evidence="4"/>
<keyword evidence="4" id="KW-0012">Acyltransferase</keyword>
<feature type="transmembrane region" description="Helical" evidence="2">
    <location>
        <begin position="316"/>
        <end position="335"/>
    </location>
</feature>
<dbReference type="RefSeq" id="WP_380224643.1">
    <property type="nucleotide sequence ID" value="NZ_JBHSOF010000007.1"/>
</dbReference>
<dbReference type="GO" id="GO:0016746">
    <property type="term" value="F:acyltransferase activity"/>
    <property type="evidence" value="ECO:0007669"/>
    <property type="project" value="UniProtKB-KW"/>
</dbReference>
<keyword evidence="2" id="KW-0472">Membrane</keyword>
<evidence type="ECO:0000313" key="4">
    <source>
        <dbReference type="EMBL" id="MFC5663004.1"/>
    </source>
</evidence>
<feature type="transmembrane region" description="Helical" evidence="2">
    <location>
        <begin position="189"/>
        <end position="209"/>
    </location>
</feature>
<protein>
    <submittedName>
        <fullName evidence="4">Acyltransferase family protein</fullName>
        <ecNumber evidence="4">2.3.-.-</ecNumber>
    </submittedName>
</protein>
<evidence type="ECO:0000256" key="1">
    <source>
        <dbReference type="SAM" id="MobiDB-lite"/>
    </source>
</evidence>
<feature type="transmembrane region" description="Helical" evidence="2">
    <location>
        <begin position="355"/>
        <end position="374"/>
    </location>
</feature>
<dbReference type="PANTHER" id="PTHR23028">
    <property type="entry name" value="ACETYLTRANSFERASE"/>
    <property type="match status" value="1"/>
</dbReference>
<feature type="transmembrane region" description="Helical" evidence="2">
    <location>
        <begin position="287"/>
        <end position="304"/>
    </location>
</feature>
<dbReference type="PANTHER" id="PTHR23028:SF53">
    <property type="entry name" value="ACYL_TRANSF_3 DOMAIN-CONTAINING PROTEIN"/>
    <property type="match status" value="1"/>
</dbReference>